<organism evidence="1 2">
    <name type="scientific">Phytophthora palmivora</name>
    <dbReference type="NCBI Taxonomy" id="4796"/>
    <lineage>
        <taxon>Eukaryota</taxon>
        <taxon>Sar</taxon>
        <taxon>Stramenopiles</taxon>
        <taxon>Oomycota</taxon>
        <taxon>Peronosporomycetes</taxon>
        <taxon>Peronosporales</taxon>
        <taxon>Peronosporaceae</taxon>
        <taxon>Phytophthora</taxon>
    </lineage>
</organism>
<dbReference type="EMBL" id="NCKW01015603">
    <property type="protein sequence ID" value="POM62324.1"/>
    <property type="molecule type" value="Genomic_DNA"/>
</dbReference>
<name>A0A2P4X9U2_9STRA</name>
<reference evidence="1 2" key="1">
    <citation type="journal article" date="2017" name="Genome Biol. Evol.">
        <title>Phytophthora megakarya and P. palmivora, closely related causal agents of cacao black pod rot, underwent increases in genome sizes and gene numbers by different mechanisms.</title>
        <authorList>
            <person name="Ali S.S."/>
            <person name="Shao J."/>
            <person name="Lary D.J."/>
            <person name="Kronmiller B."/>
            <person name="Shen D."/>
            <person name="Strem M.D."/>
            <person name="Amoako-Attah I."/>
            <person name="Akrofi A.Y."/>
            <person name="Begoude B.A."/>
            <person name="Ten Hoopen G.M."/>
            <person name="Coulibaly K."/>
            <person name="Kebe B.I."/>
            <person name="Melnick R.L."/>
            <person name="Guiltinan M.J."/>
            <person name="Tyler B.M."/>
            <person name="Meinhardt L.W."/>
            <person name="Bailey B.A."/>
        </authorList>
    </citation>
    <scope>NUCLEOTIDE SEQUENCE [LARGE SCALE GENOMIC DNA]</scope>
    <source>
        <strain evidence="2">sbr112.9</strain>
    </source>
</reference>
<keyword evidence="2" id="KW-1185">Reference proteome</keyword>
<protein>
    <submittedName>
        <fullName evidence="1">Uncharacterized protein</fullName>
    </submittedName>
</protein>
<dbReference type="Proteomes" id="UP000237271">
    <property type="component" value="Unassembled WGS sequence"/>
</dbReference>
<comment type="caution">
    <text evidence="1">The sequence shown here is derived from an EMBL/GenBank/DDBJ whole genome shotgun (WGS) entry which is preliminary data.</text>
</comment>
<sequence length="240" mass="27899">MEKQTELIHELRIYWKDRKWTRRILAVLAGSLKYGAAQWYIVKKDDVKSVEDVFEKLEEGFVPPYLQECLRDQMNDLKERQCTDLPDYISRVRHLITQVKEMSEMDKIMYFLRGLPSTIRKETQYRGSTTSTDAITRSIMIGLTRIEDAQMEHATDQSTDRMTTDDRRVVPMDLCRWTCADGDRQREGAIQNVSPETYVSGVVVLLIGPGTVLSSQCRKQDVARRSKTARVMRKEGVKRK</sequence>
<dbReference type="AlphaFoldDB" id="A0A2P4X9U2"/>
<accession>A0A2P4X9U2</accession>
<gene>
    <name evidence="1" type="ORF">PHPALM_28541</name>
</gene>
<evidence type="ECO:0000313" key="2">
    <source>
        <dbReference type="Proteomes" id="UP000237271"/>
    </source>
</evidence>
<proteinExistence type="predicted"/>
<evidence type="ECO:0000313" key="1">
    <source>
        <dbReference type="EMBL" id="POM62324.1"/>
    </source>
</evidence>
<dbReference type="OrthoDB" id="77494at2759"/>